<dbReference type="Proteomes" id="UP001141552">
    <property type="component" value="Unassembled WGS sequence"/>
</dbReference>
<reference evidence="2" key="1">
    <citation type="submission" date="2022-02" db="EMBL/GenBank/DDBJ databases">
        <authorList>
            <person name="Henning P.M."/>
            <person name="McCubbin A.G."/>
            <person name="Shore J.S."/>
        </authorList>
    </citation>
    <scope>NUCLEOTIDE SEQUENCE</scope>
    <source>
        <strain evidence="2">F60SS</strain>
        <tissue evidence="2">Leaves</tissue>
    </source>
</reference>
<name>A0A9Q0F7Y6_9ROSI</name>
<comment type="caution">
    <text evidence="2">The sequence shown here is derived from an EMBL/GenBank/DDBJ whole genome shotgun (WGS) entry which is preliminary data.</text>
</comment>
<dbReference type="PANTHER" id="PTHR34560">
    <property type="entry name" value="POLYKETIDE CYCLASE/DEHYDRASE/LIPID TRANSPORT SUPERFAMILY PROTEIN"/>
    <property type="match status" value="1"/>
</dbReference>
<dbReference type="EMBL" id="JAKUCV010006808">
    <property type="protein sequence ID" value="KAJ4825774.1"/>
    <property type="molecule type" value="Genomic_DNA"/>
</dbReference>
<evidence type="ECO:0000313" key="2">
    <source>
        <dbReference type="EMBL" id="KAJ4825774.1"/>
    </source>
</evidence>
<evidence type="ECO:0008006" key="4">
    <source>
        <dbReference type="Google" id="ProtNLM"/>
    </source>
</evidence>
<evidence type="ECO:0000256" key="1">
    <source>
        <dbReference type="SAM" id="MobiDB-lite"/>
    </source>
</evidence>
<organism evidence="2 3">
    <name type="scientific">Turnera subulata</name>
    <dbReference type="NCBI Taxonomy" id="218843"/>
    <lineage>
        <taxon>Eukaryota</taxon>
        <taxon>Viridiplantae</taxon>
        <taxon>Streptophyta</taxon>
        <taxon>Embryophyta</taxon>
        <taxon>Tracheophyta</taxon>
        <taxon>Spermatophyta</taxon>
        <taxon>Magnoliopsida</taxon>
        <taxon>eudicotyledons</taxon>
        <taxon>Gunneridae</taxon>
        <taxon>Pentapetalae</taxon>
        <taxon>rosids</taxon>
        <taxon>fabids</taxon>
        <taxon>Malpighiales</taxon>
        <taxon>Passifloraceae</taxon>
        <taxon>Turnera</taxon>
    </lineage>
</organism>
<dbReference type="AlphaFoldDB" id="A0A9Q0F7Y6"/>
<dbReference type="Gene3D" id="3.30.530.20">
    <property type="match status" value="1"/>
</dbReference>
<gene>
    <name evidence="2" type="ORF">Tsubulata_015913</name>
</gene>
<evidence type="ECO:0000313" key="3">
    <source>
        <dbReference type="Proteomes" id="UP001141552"/>
    </source>
</evidence>
<protein>
    <recommendedName>
        <fullName evidence="4">START domain-containing protein</fullName>
    </recommendedName>
</protein>
<sequence>MGKGGYISEYRERLDKTLASPELTNPQVLKTLVRDQLLRTSLDDETQGCSKNVLETRTNQVSHFLDMLRSASVTDDEVKKTTEASHVGWKLKEDNEEFRVMYRPGPPGTALHTLLVEGYVDAPVHTCLCVSWESALYPKWWPQYAFPPFKITISKCLQKIRIGEHISLLRFAHPEPKPFIKIADSEGIDEATHGFTKDNIPEAKDVVRIGVVGGFAVQKVTPERSYFRTIGNVDMKLDFVPTSLINFISRQLIGNGFRFYQKTVSSVCNHDKDYAKVLEDSMYARIREALYSTGKPNEMMEKKELESDGPCTPQELSSGVVGTVKNLGEVDQNVGGDENRIDESWPSSAPSLDKDCSCEVDGQTSPESRHEMRGAEEEAHNSEHATEEERQGDASDTGRKTFGEIEEDGGDDDSRSLEMNGDGIIQQPSANKIVKRNKSNIRISPDVEHALATLEKAISMVQEFGFNEPARCREEPHQKVEKDAVLQDPGAYSNTQVPTEISDKGRIPDRNNTSSRDIRRSGSNLLAREGNHNNSNRVMPASPEQYLSAATESNQVALSPSQTEQLKMAVTDLSPQDANKTSIHENSLHEGYKLSQQKKHRLCCFSSF</sequence>
<feature type="region of interest" description="Disordered" evidence="1">
    <location>
        <begin position="303"/>
        <end position="424"/>
    </location>
</feature>
<dbReference type="InterPro" id="IPR023393">
    <property type="entry name" value="START-like_dom_sf"/>
</dbReference>
<dbReference type="OrthoDB" id="17317at2759"/>
<feature type="compositionally biased region" description="Basic and acidic residues" evidence="1">
    <location>
        <begin position="367"/>
        <end position="403"/>
    </location>
</feature>
<accession>A0A9Q0F7Y6</accession>
<proteinExistence type="predicted"/>
<reference evidence="2" key="2">
    <citation type="journal article" date="2023" name="Plants (Basel)">
        <title>Annotation of the Turnera subulata (Passifloraceae) Draft Genome Reveals the S-Locus Evolved after the Divergence of Turneroideae from Passifloroideae in a Stepwise Manner.</title>
        <authorList>
            <person name="Henning P.M."/>
            <person name="Roalson E.H."/>
            <person name="Mir W."/>
            <person name="McCubbin A.G."/>
            <person name="Shore J.S."/>
        </authorList>
    </citation>
    <scope>NUCLEOTIDE SEQUENCE</scope>
    <source>
        <strain evidence="2">F60SS</strain>
    </source>
</reference>
<dbReference type="PANTHER" id="PTHR34560:SF1">
    <property type="entry name" value="START DOMAIN-CONTAINING PROTEIN"/>
    <property type="match status" value="1"/>
</dbReference>
<dbReference type="SUPFAM" id="SSF55961">
    <property type="entry name" value="Bet v1-like"/>
    <property type="match status" value="1"/>
</dbReference>
<feature type="region of interest" description="Disordered" evidence="1">
    <location>
        <begin position="482"/>
        <end position="540"/>
    </location>
</feature>
<keyword evidence="3" id="KW-1185">Reference proteome</keyword>